<gene>
    <name evidence="4" type="ORF">ACFORO_31650</name>
</gene>
<dbReference type="InterPro" id="IPR037291">
    <property type="entry name" value="DUF4139"/>
</dbReference>
<feature type="domain" description="DUF4140" evidence="3">
    <location>
        <begin position="8"/>
        <end position="104"/>
    </location>
</feature>
<evidence type="ECO:0000313" key="5">
    <source>
        <dbReference type="Proteomes" id="UP001595764"/>
    </source>
</evidence>
<protein>
    <submittedName>
        <fullName evidence="4">DUF4139 domain-containing protein</fullName>
    </submittedName>
</protein>
<dbReference type="Proteomes" id="UP001595764">
    <property type="component" value="Unassembled WGS sequence"/>
</dbReference>
<dbReference type="InterPro" id="IPR011935">
    <property type="entry name" value="CHP02231"/>
</dbReference>
<evidence type="ECO:0000313" key="4">
    <source>
        <dbReference type="EMBL" id="MFC3514765.1"/>
    </source>
</evidence>
<dbReference type="Pfam" id="PF13598">
    <property type="entry name" value="DUF4139"/>
    <property type="match status" value="1"/>
</dbReference>
<dbReference type="InterPro" id="IPR025554">
    <property type="entry name" value="DUF4140"/>
</dbReference>
<dbReference type="NCBIfam" id="TIGR02231">
    <property type="entry name" value="mucoidy inhibitor MuiA family protein"/>
    <property type="match status" value="1"/>
</dbReference>
<feature type="coiled-coil region" evidence="1">
    <location>
        <begin position="140"/>
        <end position="174"/>
    </location>
</feature>
<name>A0ABV7QS85_9PSEU</name>
<dbReference type="PANTHER" id="PTHR31005">
    <property type="entry name" value="DUF4139 DOMAIN-CONTAINING PROTEIN"/>
    <property type="match status" value="1"/>
</dbReference>
<comment type="caution">
    <text evidence="4">The sequence shown here is derived from an EMBL/GenBank/DDBJ whole genome shotgun (WGS) entry which is preliminary data.</text>
</comment>
<evidence type="ECO:0000259" key="2">
    <source>
        <dbReference type="Pfam" id="PF13598"/>
    </source>
</evidence>
<dbReference type="Pfam" id="PF13600">
    <property type="entry name" value="DUF4140"/>
    <property type="match status" value="1"/>
</dbReference>
<proteinExistence type="predicted"/>
<accession>A0ABV7QS85</accession>
<dbReference type="EMBL" id="JBHRWI010000042">
    <property type="protein sequence ID" value="MFC3514765.1"/>
    <property type="molecule type" value="Genomic_DNA"/>
</dbReference>
<sequence>MDAPIATVTVYPQNARVTRRCQVTPADGSRVEITGLPLSLDAASVRVSGAGDALVTGVDVAYAQHAAPADPTLRALVEQRRADQATVDEVADDESAAAARVDLLTGVSRRSGASFAKALAGGDAEPGRVQEVSEALSTQLAVALKERRALGTRLERLREDLAALDRQIETRSAQSEQDSSTITVELESPATAEIELSYVVPGARWEPGYDVRVRGADVTVTSYGLVSQHTGEDWPECELTLSTARPANTVVIPELQPWYLDRQQPPPPQPRAAMAAPAMAYGGAAGAGRDGFAAHLSAVEQGTTAVTYRPARPVAIPSGAQGHRTTLAQLDLTAELDYVTAPTQAAEAYLRAKVVNTAEHTLRAGRAAVFHEAEFVGSTQLELWAPGEELELALGVDDRIRIERELVKRSASKATFSTQRRREADYLTTVTNHSPREAVVAVLDQAPVSRDDSITVRDLRLSPEPVERTELGQFTWRLTIAPGASATVSLGYRVDVAKGVELSGWRE</sequence>
<feature type="domain" description="DUF4139" evidence="2">
    <location>
        <begin position="194"/>
        <end position="495"/>
    </location>
</feature>
<dbReference type="RefSeq" id="WP_377872679.1">
    <property type="nucleotide sequence ID" value="NZ_JBHMAY010000040.1"/>
</dbReference>
<evidence type="ECO:0000256" key="1">
    <source>
        <dbReference type="SAM" id="Coils"/>
    </source>
</evidence>
<keyword evidence="5" id="KW-1185">Reference proteome</keyword>
<evidence type="ECO:0000259" key="3">
    <source>
        <dbReference type="Pfam" id="PF13600"/>
    </source>
</evidence>
<dbReference type="PANTHER" id="PTHR31005:SF8">
    <property type="entry name" value="DUF4139 DOMAIN-CONTAINING PROTEIN"/>
    <property type="match status" value="1"/>
</dbReference>
<reference evidence="5" key="1">
    <citation type="journal article" date="2019" name="Int. J. Syst. Evol. Microbiol.">
        <title>The Global Catalogue of Microorganisms (GCM) 10K type strain sequencing project: providing services to taxonomists for standard genome sequencing and annotation.</title>
        <authorList>
            <consortium name="The Broad Institute Genomics Platform"/>
            <consortium name="The Broad Institute Genome Sequencing Center for Infectious Disease"/>
            <person name="Wu L."/>
            <person name="Ma J."/>
        </authorList>
    </citation>
    <scope>NUCLEOTIDE SEQUENCE [LARGE SCALE GENOMIC DNA]</scope>
    <source>
        <strain evidence="5">CGMCC 4.7682</strain>
    </source>
</reference>
<keyword evidence="1" id="KW-0175">Coiled coil</keyword>
<organism evidence="4 5">
    <name type="scientific">Amycolatopsis halotolerans</name>
    <dbReference type="NCBI Taxonomy" id="330083"/>
    <lineage>
        <taxon>Bacteria</taxon>
        <taxon>Bacillati</taxon>
        <taxon>Actinomycetota</taxon>
        <taxon>Actinomycetes</taxon>
        <taxon>Pseudonocardiales</taxon>
        <taxon>Pseudonocardiaceae</taxon>
        <taxon>Amycolatopsis</taxon>
    </lineage>
</organism>